<protein>
    <submittedName>
        <fullName evidence="1">Uncharacterized protein</fullName>
    </submittedName>
</protein>
<keyword evidence="2" id="KW-1185">Reference proteome</keyword>
<organism evidence="1 2">
    <name type="scientific">Pseudanabaena cinerea FACHB-1277</name>
    <dbReference type="NCBI Taxonomy" id="2949581"/>
    <lineage>
        <taxon>Bacteria</taxon>
        <taxon>Bacillati</taxon>
        <taxon>Cyanobacteriota</taxon>
        <taxon>Cyanophyceae</taxon>
        <taxon>Pseudanabaenales</taxon>
        <taxon>Pseudanabaenaceae</taxon>
        <taxon>Pseudanabaena</taxon>
        <taxon>Pseudanabaena cinerea</taxon>
    </lineage>
</organism>
<proteinExistence type="predicted"/>
<evidence type="ECO:0000313" key="2">
    <source>
        <dbReference type="Proteomes" id="UP000631421"/>
    </source>
</evidence>
<evidence type="ECO:0000313" key="1">
    <source>
        <dbReference type="EMBL" id="MBD2151016.1"/>
    </source>
</evidence>
<gene>
    <name evidence="1" type="ORF">H6F44_12935</name>
</gene>
<comment type="caution">
    <text evidence="1">The sequence shown here is derived from an EMBL/GenBank/DDBJ whole genome shotgun (WGS) entry which is preliminary data.</text>
</comment>
<dbReference type="RefSeq" id="WP_190351377.1">
    <property type="nucleotide sequence ID" value="NZ_JACJPY010000039.1"/>
</dbReference>
<dbReference type="EMBL" id="JACJPY010000039">
    <property type="protein sequence ID" value="MBD2151016.1"/>
    <property type="molecule type" value="Genomic_DNA"/>
</dbReference>
<dbReference type="AlphaFoldDB" id="A0A926UTI2"/>
<accession>A0A926UTI2</accession>
<sequence>MLLEEITEKVVLLSPSDLLSLMEIIVSALKTKQNSEQQGYVTKLRQSKFIGCFDGDPDLAANSKANFQKVMDEKHDPR</sequence>
<dbReference type="Proteomes" id="UP000631421">
    <property type="component" value="Unassembled WGS sequence"/>
</dbReference>
<reference evidence="1 2" key="1">
    <citation type="journal article" date="2015" name="ISME J.">
        <title>Draft Genome Sequence of Streptomyces incarnatus NRRL8089, which Produces the Nucleoside Antibiotic Sinefungin.</title>
        <authorList>
            <person name="Oshima K."/>
            <person name="Hattori M."/>
            <person name="Shimizu H."/>
            <person name="Fukuda K."/>
            <person name="Nemoto M."/>
            <person name="Inagaki K."/>
            <person name="Tamura T."/>
        </authorList>
    </citation>
    <scope>NUCLEOTIDE SEQUENCE [LARGE SCALE GENOMIC DNA]</scope>
    <source>
        <strain evidence="1 2">FACHB-1277</strain>
    </source>
</reference>
<name>A0A926UTI2_9CYAN</name>